<dbReference type="Gene3D" id="3.30.830.10">
    <property type="entry name" value="Metalloenzyme, LuxS/M16 peptidase-like"/>
    <property type="match status" value="4"/>
</dbReference>
<reference evidence="2 3" key="1">
    <citation type="submission" date="2013-08" db="EMBL/GenBank/DDBJ databases">
        <authorList>
            <person name="Weinstock G."/>
            <person name="Sodergren E."/>
            <person name="Wylie T."/>
            <person name="Fulton L."/>
            <person name="Fulton R."/>
            <person name="Fronick C."/>
            <person name="O'Laughlin M."/>
            <person name="Godfrey J."/>
            <person name="Miner T."/>
            <person name="Herter B."/>
            <person name="Appelbaum E."/>
            <person name="Cordes M."/>
            <person name="Lek S."/>
            <person name="Wollam A."/>
            <person name="Pepin K.H."/>
            <person name="Palsikar V.B."/>
            <person name="Mitreva M."/>
            <person name="Wilson R.K."/>
        </authorList>
    </citation>
    <scope>NUCLEOTIDE SEQUENCE [LARGE SCALE GENOMIC DNA]</scope>
    <source>
        <strain evidence="2 3">ATCC 700627</strain>
    </source>
</reference>
<dbReference type="Pfam" id="PF22516">
    <property type="entry name" value="PreP_C"/>
    <property type="match status" value="1"/>
</dbReference>
<evidence type="ECO:0000313" key="2">
    <source>
        <dbReference type="EMBL" id="ERK59594.1"/>
    </source>
</evidence>
<protein>
    <submittedName>
        <fullName evidence="2">Peptidase M16 inactive domain protein</fullName>
    </submittedName>
</protein>
<dbReference type="Pfam" id="PF00675">
    <property type="entry name" value="Peptidase_M16"/>
    <property type="match status" value="1"/>
</dbReference>
<keyword evidence="3" id="KW-1185">Reference proteome</keyword>
<evidence type="ECO:0000313" key="3">
    <source>
        <dbReference type="Proteomes" id="UP000016637"/>
    </source>
</evidence>
<feature type="domain" description="Peptidase M16C associated" evidence="1">
    <location>
        <begin position="452"/>
        <end position="696"/>
    </location>
</feature>
<proteinExistence type="predicted"/>
<dbReference type="Proteomes" id="UP000016637">
    <property type="component" value="Unassembled WGS sequence"/>
</dbReference>
<dbReference type="PANTHER" id="PTHR43016:SF13">
    <property type="entry name" value="PRESEQUENCE PROTEASE, MITOCHONDRIAL"/>
    <property type="match status" value="1"/>
</dbReference>
<dbReference type="GO" id="GO:0046872">
    <property type="term" value="F:metal ion binding"/>
    <property type="evidence" value="ECO:0007669"/>
    <property type="project" value="InterPro"/>
</dbReference>
<dbReference type="InterPro" id="IPR007863">
    <property type="entry name" value="Peptidase_M16_C"/>
</dbReference>
<dbReference type="InterPro" id="IPR011765">
    <property type="entry name" value="Pept_M16_N"/>
</dbReference>
<dbReference type="GO" id="GO:0016485">
    <property type="term" value="P:protein processing"/>
    <property type="evidence" value="ECO:0007669"/>
    <property type="project" value="TreeGrafter"/>
</dbReference>
<dbReference type="Pfam" id="PF08367">
    <property type="entry name" value="M16C_assoc"/>
    <property type="match status" value="1"/>
</dbReference>
<dbReference type="AlphaFoldDB" id="U2QTQ3"/>
<dbReference type="PATRIC" id="fig|1321820.3.peg.469"/>
<organism evidence="2 3">
    <name type="scientific">Gemella bergeri ATCC 700627</name>
    <dbReference type="NCBI Taxonomy" id="1321820"/>
    <lineage>
        <taxon>Bacteria</taxon>
        <taxon>Bacillati</taxon>
        <taxon>Bacillota</taxon>
        <taxon>Bacilli</taxon>
        <taxon>Bacillales</taxon>
        <taxon>Gemellaceae</taxon>
        <taxon>Gemella</taxon>
    </lineage>
</organism>
<dbReference type="InterPro" id="IPR013578">
    <property type="entry name" value="Peptidase_M16C_assoc"/>
</dbReference>
<gene>
    <name evidence="2" type="ORF">HMPREF1983_00477</name>
</gene>
<name>U2QTQ3_9BACL</name>
<dbReference type="RefSeq" id="WP_021752838.1">
    <property type="nucleotide sequence ID" value="NZ_KI271824.1"/>
</dbReference>
<dbReference type="SUPFAM" id="SSF63411">
    <property type="entry name" value="LuxS/MPP-like metallohydrolase"/>
    <property type="match status" value="4"/>
</dbReference>
<sequence>MTFELKETKYLNNINTNAYVYEHKKTKAKLIFLENDDINKSFSIAFKTIPYNDNGIFHILEHSVLCGSEKYPVKEPFVELLKGSFNTFLNAWTFPDKTMYPVASKNDQDLEILTDIYLDAVFNPKLKTNKNILSQEGWHYHLESVDDKLTYKGVVYNEMKGAYSSVDEVLDDYISQALFTKTPYRYSSGGKPEAIPSITYKEFIDTYNYNYHPSNSYIVLYGNLKIDNYLEKIDNYLNNYEYKDYSNYQISSQNEFSDKVFKRTYFNEKTDNKGYVAYSYILGDSNNGVEIDNIDIIDDILLGSSNTEFRKYFIDNNICEDVYSYLHKDRKEAVYNIIFKYVNDNQLSKLDKLYKDTLSRIITTGFDYEQVQATINKKNFSVKEEINKTASPKGISYAVKIMRAWNYGYDPLDSFDIDKIINNIQKNCDNKCFEKMAKKWLLDNEKSSIVELLPVDKKEKTERDLVSYQKTLSAEEINNIIKETNDLKVWQETPDSEEDLRKIKSVDAKTVKLKNPLEKTEIEIVKDVTYSHFDTITNGISYSRLLFDITDFTIPQLQYSSLLTYLLFNLNTKNKTETEIIKEIDFNLGNISSSIEIFREFESERCSISFIIGAKYLVEKSKKLFDILEETILNFDFENKTSIYNVLLELKLMLENRFKQAGHSFVSKRLISYYTVQGALSEQISEYNFYLFIENLVANFETEFENIKENLENITKLIFNSSRLLVNFVGNKREYKNFKKDVSKLVEKFPKNINDQGGFKVELKDKNYSEGFYFDTLVQYVGVGYNISSYSGAYLVLRHILSLDYLWNNVRVKNGAYGAGMIINNYGNFGLWSYRDPNLEETLEIYYNIYNYIKNLEIDDKTLNKYIIGTLNTLDTLMSPNAKAYYSLTKYLTNSPKDFYKKIVNEVKNTTVSDLRQIAEELKNIRFSHKCIIGSKEKIIENKKLFSKIIELN</sequence>
<dbReference type="eggNOG" id="COG1026">
    <property type="taxonomic scope" value="Bacteria"/>
</dbReference>
<dbReference type="InterPro" id="IPR011249">
    <property type="entry name" value="Metalloenz_LuxS/M16"/>
</dbReference>
<accession>U2QTQ3</accession>
<dbReference type="InterPro" id="IPR055130">
    <property type="entry name" value="PreP_C"/>
</dbReference>
<dbReference type="PANTHER" id="PTHR43016">
    <property type="entry name" value="PRESEQUENCE PROTEASE"/>
    <property type="match status" value="1"/>
</dbReference>
<dbReference type="HOGENOM" id="CLU_009165_1_0_9"/>
<dbReference type="SMART" id="SM01264">
    <property type="entry name" value="M16C_associated"/>
    <property type="match status" value="1"/>
</dbReference>
<dbReference type="Pfam" id="PF05193">
    <property type="entry name" value="Peptidase_M16_C"/>
    <property type="match status" value="1"/>
</dbReference>
<evidence type="ECO:0000259" key="1">
    <source>
        <dbReference type="SMART" id="SM01264"/>
    </source>
</evidence>
<comment type="caution">
    <text evidence="2">The sequence shown here is derived from an EMBL/GenBank/DDBJ whole genome shotgun (WGS) entry which is preliminary data.</text>
</comment>
<dbReference type="GO" id="GO:0004222">
    <property type="term" value="F:metalloendopeptidase activity"/>
    <property type="evidence" value="ECO:0007669"/>
    <property type="project" value="TreeGrafter"/>
</dbReference>
<dbReference type="EMBL" id="AWVP01000024">
    <property type="protein sequence ID" value="ERK59594.1"/>
    <property type="molecule type" value="Genomic_DNA"/>
</dbReference>